<evidence type="ECO:0000256" key="1">
    <source>
        <dbReference type="SAM" id="MobiDB-lite"/>
    </source>
</evidence>
<evidence type="ECO:0000256" key="2">
    <source>
        <dbReference type="SAM" id="Phobius"/>
    </source>
</evidence>
<keyword evidence="2" id="KW-1133">Transmembrane helix</keyword>
<protein>
    <submittedName>
        <fullName evidence="3">Uncharacterized protein</fullName>
    </submittedName>
</protein>
<name>A0AAU9LJJ4_9ASTR</name>
<dbReference type="Proteomes" id="UP001157418">
    <property type="component" value="Unassembled WGS sequence"/>
</dbReference>
<feature type="compositionally biased region" description="Low complexity" evidence="1">
    <location>
        <begin position="34"/>
        <end position="47"/>
    </location>
</feature>
<gene>
    <name evidence="3" type="ORF">LVIROSA_LOCUS2168</name>
</gene>
<feature type="region of interest" description="Disordered" evidence="1">
    <location>
        <begin position="1"/>
        <end position="20"/>
    </location>
</feature>
<feature type="region of interest" description="Disordered" evidence="1">
    <location>
        <begin position="27"/>
        <end position="58"/>
    </location>
</feature>
<comment type="caution">
    <text evidence="3">The sequence shown here is derived from an EMBL/GenBank/DDBJ whole genome shotgun (WGS) entry which is preliminary data.</text>
</comment>
<dbReference type="EMBL" id="CAKMRJ010000001">
    <property type="protein sequence ID" value="CAH1414245.1"/>
    <property type="molecule type" value="Genomic_DNA"/>
</dbReference>
<organism evidence="3 4">
    <name type="scientific">Lactuca virosa</name>
    <dbReference type="NCBI Taxonomy" id="75947"/>
    <lineage>
        <taxon>Eukaryota</taxon>
        <taxon>Viridiplantae</taxon>
        <taxon>Streptophyta</taxon>
        <taxon>Embryophyta</taxon>
        <taxon>Tracheophyta</taxon>
        <taxon>Spermatophyta</taxon>
        <taxon>Magnoliopsida</taxon>
        <taxon>eudicotyledons</taxon>
        <taxon>Gunneridae</taxon>
        <taxon>Pentapetalae</taxon>
        <taxon>asterids</taxon>
        <taxon>campanulids</taxon>
        <taxon>Asterales</taxon>
        <taxon>Asteraceae</taxon>
        <taxon>Cichorioideae</taxon>
        <taxon>Cichorieae</taxon>
        <taxon>Lactucinae</taxon>
        <taxon>Lactuca</taxon>
    </lineage>
</organism>
<evidence type="ECO:0000313" key="4">
    <source>
        <dbReference type="Proteomes" id="UP001157418"/>
    </source>
</evidence>
<keyword evidence="2" id="KW-0812">Transmembrane</keyword>
<feature type="transmembrane region" description="Helical" evidence="2">
    <location>
        <begin position="149"/>
        <end position="181"/>
    </location>
</feature>
<evidence type="ECO:0000313" key="3">
    <source>
        <dbReference type="EMBL" id="CAH1414245.1"/>
    </source>
</evidence>
<proteinExistence type="predicted"/>
<accession>A0AAU9LJJ4</accession>
<keyword evidence="2" id="KW-0472">Membrane</keyword>
<sequence>MDSTTNTSGQDTTIPVMHSPYKKIVNMEHDSRKPPLLLSGSQPSSESVDPEPSLEPPGTVTLHEYPVIADPVFKNVKESLPSYNDEALGSEVLLHPTLEVLTVLESIDPSSKDQTPSTWHLLLSSSENFLVLGLDFNMHLTLSLQPLRWTLFLLVWVLLAARTLLMWKFLTPLLCWTMILTRNRLLMSLKKDTLIVSLVELQTSVQHNVLQQQVV</sequence>
<reference evidence="3 4" key="1">
    <citation type="submission" date="2022-01" db="EMBL/GenBank/DDBJ databases">
        <authorList>
            <person name="Xiong W."/>
            <person name="Schranz E."/>
        </authorList>
    </citation>
    <scope>NUCLEOTIDE SEQUENCE [LARGE SCALE GENOMIC DNA]</scope>
</reference>
<feature type="compositionally biased region" description="Polar residues" evidence="1">
    <location>
        <begin position="1"/>
        <end position="13"/>
    </location>
</feature>
<dbReference type="AlphaFoldDB" id="A0AAU9LJJ4"/>
<keyword evidence="4" id="KW-1185">Reference proteome</keyword>